<evidence type="ECO:0000313" key="2">
    <source>
        <dbReference type="Proteomes" id="UP000005777"/>
    </source>
</evidence>
<proteinExistence type="predicted"/>
<name>W1MXI7_SCAIO</name>
<keyword evidence="2" id="KW-1185">Reference proteome</keyword>
<protein>
    <submittedName>
        <fullName evidence="1">Uncharacterized protein</fullName>
    </submittedName>
</protein>
<dbReference type="AlphaFoldDB" id="W1MXI7"/>
<comment type="caution">
    <text evidence="1">The sequence shown here is derived from an EMBL/GenBank/DDBJ whole genome shotgun (WGS) entry which is preliminary data.</text>
</comment>
<dbReference type="EMBL" id="ADCX01000004">
    <property type="protein sequence ID" value="EQW16360.1"/>
    <property type="molecule type" value="Genomic_DNA"/>
</dbReference>
<evidence type="ECO:0000313" key="1">
    <source>
        <dbReference type="EMBL" id="EQW16360.1"/>
    </source>
</evidence>
<dbReference type="HOGENOM" id="CLU_2496129_0_0_11"/>
<gene>
    <name evidence="1" type="ORF">HMPREF9020_01536</name>
</gene>
<dbReference type="Proteomes" id="UP000005777">
    <property type="component" value="Unassembled WGS sequence"/>
</dbReference>
<organism evidence="1 2">
    <name type="scientific">Scardovia inopinata F0304</name>
    <dbReference type="NCBI Taxonomy" id="641146"/>
    <lineage>
        <taxon>Bacteria</taxon>
        <taxon>Bacillati</taxon>
        <taxon>Actinomycetota</taxon>
        <taxon>Actinomycetes</taxon>
        <taxon>Bifidobacteriales</taxon>
        <taxon>Bifidobacteriaceae</taxon>
        <taxon>Scardovia</taxon>
    </lineage>
</organism>
<sequence length="86" mass="9573">MGKGRIRCVITLVERLSKRIVTLPTTGRKTDDIEESLHEWLTRQPINTVKSITFGRGLELLSGNKPFVILIQVCSLLIKDALGSVV</sequence>
<accession>W1MXI7</accession>
<reference evidence="1 2" key="1">
    <citation type="submission" date="2012-01" db="EMBL/GenBank/DDBJ databases">
        <title>The Genome Sequence of Scardovia inopinata F0304.</title>
        <authorList>
            <consortium name="The Broad Institute Genome Sequencing Platform"/>
            <person name="Earl A."/>
            <person name="Ward D."/>
            <person name="Feldgarden M."/>
            <person name="Gevers D."/>
            <person name="Izard J."/>
            <person name="Baranova O.V."/>
            <person name="Blanton J.M."/>
            <person name="Tanner A.C."/>
            <person name="Dewhirst F.E."/>
            <person name="Young S.K."/>
            <person name="Zeng Q."/>
            <person name="Gargeya S."/>
            <person name="Fitzgerald M."/>
            <person name="Haas B."/>
            <person name="Abouelleil A."/>
            <person name="Alvarado L."/>
            <person name="Arachchi H.M."/>
            <person name="Berlin A."/>
            <person name="Chapman S.B."/>
            <person name="Gearin G."/>
            <person name="Goldberg J."/>
            <person name="Griggs A."/>
            <person name="Gujja S."/>
            <person name="Hansen M."/>
            <person name="Heiman D."/>
            <person name="Howarth C."/>
            <person name="Larimer J."/>
            <person name="Lui A."/>
            <person name="MacDonald P.J."/>
            <person name="McCowen C."/>
            <person name="Montmayeur A."/>
            <person name="Murphy C."/>
            <person name="Neiman D."/>
            <person name="Pearson M."/>
            <person name="Priest M."/>
            <person name="Roberts A."/>
            <person name="Saif S."/>
            <person name="Shea T."/>
            <person name="Sisk P."/>
            <person name="Stolte C."/>
            <person name="Sykes S."/>
            <person name="Wortman J."/>
            <person name="Nusbaum C."/>
            <person name="Birren B."/>
        </authorList>
    </citation>
    <scope>NUCLEOTIDE SEQUENCE [LARGE SCALE GENOMIC DNA]</scope>
    <source>
        <strain evidence="1 2">F0304</strain>
    </source>
</reference>